<dbReference type="Gene3D" id="3.40.50.1820">
    <property type="entry name" value="alpha/beta hydrolase"/>
    <property type="match status" value="1"/>
</dbReference>
<evidence type="ECO:0000256" key="3">
    <source>
        <dbReference type="ARBA" id="ARBA00022729"/>
    </source>
</evidence>
<evidence type="ECO:0000256" key="1">
    <source>
        <dbReference type="ARBA" id="ARBA00011079"/>
    </source>
</evidence>
<dbReference type="GO" id="GO:0008239">
    <property type="term" value="F:dipeptidyl-peptidase activity"/>
    <property type="evidence" value="ECO:0007669"/>
    <property type="project" value="TreeGrafter"/>
</dbReference>
<sequence>CFDSHDPRSAFYADIAPDSKAWMWQICTEYAYWQTASPIWRPTLVSRKLNANWYQRQCPLLFGEHAVPRLPQWHQINQEYKGWRISLDRVYWLDGEWDPWRTLSVQS</sequence>
<keyword evidence="4" id="KW-0378">Hydrolase</keyword>
<dbReference type="Pfam" id="PF05577">
    <property type="entry name" value="Peptidase_S28"/>
    <property type="match status" value="1"/>
</dbReference>
<keyword evidence="5" id="KW-0325">Glycoprotein</keyword>
<dbReference type="Proteomes" id="UP000242414">
    <property type="component" value="Unassembled WGS sequence"/>
</dbReference>
<proteinExistence type="inferred from homology"/>
<reference evidence="6" key="1">
    <citation type="journal article" date="2016" name="Proc. Natl. Acad. Sci. U.S.A.">
        <title>Lipid metabolic changes in an early divergent fungus govern the establishment of a mutualistic symbiosis with endobacteria.</title>
        <authorList>
            <person name="Lastovetsky O.A."/>
            <person name="Gaspar M.L."/>
            <person name="Mondo S.J."/>
            <person name="LaButti K.M."/>
            <person name="Sandor L."/>
            <person name="Grigoriev I.V."/>
            <person name="Henry S.A."/>
            <person name="Pawlowska T.E."/>
        </authorList>
    </citation>
    <scope>NUCLEOTIDE SEQUENCE [LARGE SCALE GENOMIC DNA]</scope>
    <source>
        <strain evidence="6">ATCC 52814</strain>
    </source>
</reference>
<keyword evidence="3" id="KW-0732">Signal</keyword>
<evidence type="ECO:0000256" key="4">
    <source>
        <dbReference type="ARBA" id="ARBA00022801"/>
    </source>
</evidence>
<dbReference type="PANTHER" id="PTHR11010">
    <property type="entry name" value="PROTEASE S28 PRO-X CARBOXYPEPTIDASE-RELATED"/>
    <property type="match status" value="1"/>
</dbReference>
<comment type="similarity">
    <text evidence="1">Belongs to the peptidase S28 family.</text>
</comment>
<evidence type="ECO:0000256" key="5">
    <source>
        <dbReference type="ARBA" id="ARBA00023180"/>
    </source>
</evidence>
<organism evidence="6">
    <name type="scientific">Rhizopus microsporus var. microsporus</name>
    <dbReference type="NCBI Taxonomy" id="86635"/>
    <lineage>
        <taxon>Eukaryota</taxon>
        <taxon>Fungi</taxon>
        <taxon>Fungi incertae sedis</taxon>
        <taxon>Mucoromycota</taxon>
        <taxon>Mucoromycotina</taxon>
        <taxon>Mucoromycetes</taxon>
        <taxon>Mucorales</taxon>
        <taxon>Mucorineae</taxon>
        <taxon>Rhizopodaceae</taxon>
        <taxon>Rhizopus</taxon>
    </lineage>
</organism>
<keyword evidence="2" id="KW-0645">Protease</keyword>
<evidence type="ECO:0000313" key="6">
    <source>
        <dbReference type="EMBL" id="ORE00740.1"/>
    </source>
</evidence>
<name>A0A1X0QLW5_RHIZD</name>
<feature type="non-terminal residue" evidence="6">
    <location>
        <position position="1"/>
    </location>
</feature>
<evidence type="ECO:0000256" key="2">
    <source>
        <dbReference type="ARBA" id="ARBA00022670"/>
    </source>
</evidence>
<dbReference type="InterPro" id="IPR029058">
    <property type="entry name" value="AB_hydrolase_fold"/>
</dbReference>
<accession>A0A1X0QLW5</accession>
<dbReference type="PANTHER" id="PTHR11010:SF117">
    <property type="entry name" value="SERINE PROTEASE 16"/>
    <property type="match status" value="1"/>
</dbReference>
<protein>
    <submittedName>
        <fullName evidence="6">Uncharacterized protein</fullName>
    </submittedName>
</protein>
<feature type="non-terminal residue" evidence="6">
    <location>
        <position position="107"/>
    </location>
</feature>
<dbReference type="EMBL" id="KV922318">
    <property type="protein sequence ID" value="ORE00740.1"/>
    <property type="molecule type" value="Genomic_DNA"/>
</dbReference>
<dbReference type="InterPro" id="IPR008758">
    <property type="entry name" value="Peptidase_S28"/>
</dbReference>
<gene>
    <name evidence="6" type="ORF">BCV72DRAFT_177795</name>
</gene>
<dbReference type="AlphaFoldDB" id="A0A1X0QLW5"/>
<dbReference type="GO" id="GO:0070008">
    <property type="term" value="F:serine-type exopeptidase activity"/>
    <property type="evidence" value="ECO:0007669"/>
    <property type="project" value="InterPro"/>
</dbReference>
<dbReference type="GO" id="GO:0006508">
    <property type="term" value="P:proteolysis"/>
    <property type="evidence" value="ECO:0007669"/>
    <property type="project" value="UniProtKB-KW"/>
</dbReference>
<dbReference type="OrthoDB" id="1735038at2759"/>
<dbReference type="VEuPathDB" id="FungiDB:BCV72DRAFT_177795"/>